<comment type="caution">
    <text evidence="2">The sequence shown here is derived from an EMBL/GenBank/DDBJ whole genome shotgun (WGS) entry which is preliminary data.</text>
</comment>
<dbReference type="STRING" id="1447872.A0A1J9P6U9"/>
<dbReference type="AlphaFoldDB" id="A0A1J9P6U9"/>
<accession>A0A1J9P6U9</accession>
<protein>
    <submittedName>
        <fullName evidence="2">Uncharacterized protein</fullName>
    </submittedName>
</protein>
<evidence type="ECO:0000256" key="1">
    <source>
        <dbReference type="SAM" id="Phobius"/>
    </source>
</evidence>
<keyword evidence="1" id="KW-1133">Transmembrane helix</keyword>
<dbReference type="Proteomes" id="UP000182235">
    <property type="component" value="Unassembled WGS sequence"/>
</dbReference>
<feature type="non-terminal residue" evidence="2">
    <location>
        <position position="1"/>
    </location>
</feature>
<evidence type="ECO:0000313" key="2">
    <source>
        <dbReference type="EMBL" id="OJD12168.1"/>
    </source>
</evidence>
<keyword evidence="1" id="KW-0472">Membrane</keyword>
<evidence type="ECO:0000313" key="3">
    <source>
        <dbReference type="Proteomes" id="UP000182235"/>
    </source>
</evidence>
<keyword evidence="1" id="KW-0812">Transmembrane</keyword>
<proteinExistence type="predicted"/>
<gene>
    <name evidence="2" type="ORF">AJ78_07191</name>
</gene>
<reference evidence="2 3" key="1">
    <citation type="submission" date="2015-07" db="EMBL/GenBank/DDBJ databases">
        <title>Emmonsia species relationships and genome sequence.</title>
        <authorList>
            <consortium name="The Broad Institute Genomics Platform"/>
            <person name="Cuomo C.A."/>
            <person name="Munoz J.F."/>
            <person name="Imamovic A."/>
            <person name="Priest M.E."/>
            <person name="Young S."/>
            <person name="Clay O.K."/>
            <person name="McEwen J.G."/>
        </authorList>
    </citation>
    <scope>NUCLEOTIDE SEQUENCE [LARGE SCALE GENOMIC DNA]</scope>
    <source>
        <strain evidence="2 3">UAMH 9510</strain>
    </source>
</reference>
<dbReference type="EMBL" id="LGRN01000438">
    <property type="protein sequence ID" value="OJD12168.1"/>
    <property type="molecule type" value="Genomic_DNA"/>
</dbReference>
<sequence>SDNDSTVNRSIVNSIFISLVKQDTSSRATFISHSFKMSAESDEVGTDIINERSILLKKQHQLRVSTNIMHFMVAVKVSVIVVYLEKDISNLMQYENELSNQL</sequence>
<feature type="transmembrane region" description="Helical" evidence="1">
    <location>
        <begin position="64"/>
        <end position="84"/>
    </location>
</feature>
<organism evidence="2 3">
    <name type="scientific">Emergomyces pasteurianus Ep9510</name>
    <dbReference type="NCBI Taxonomy" id="1447872"/>
    <lineage>
        <taxon>Eukaryota</taxon>
        <taxon>Fungi</taxon>
        <taxon>Dikarya</taxon>
        <taxon>Ascomycota</taxon>
        <taxon>Pezizomycotina</taxon>
        <taxon>Eurotiomycetes</taxon>
        <taxon>Eurotiomycetidae</taxon>
        <taxon>Onygenales</taxon>
        <taxon>Ajellomycetaceae</taxon>
        <taxon>Emergomyces</taxon>
    </lineage>
</organism>
<name>A0A1J9P6U9_9EURO</name>
<keyword evidence="3" id="KW-1185">Reference proteome</keyword>